<keyword evidence="7 9" id="KW-0106">Calcium</keyword>
<name>A0A6A6IHG0_9PLEO</name>
<dbReference type="EMBL" id="ML987194">
    <property type="protein sequence ID" value="KAF2249607.1"/>
    <property type="molecule type" value="Genomic_DNA"/>
</dbReference>
<sequence>MTYIPNAYLVSSPPVPMEPLNTLSVNDGELAEKERVKPPGLILYKSFDDGNGAIGLTGTACDGYVIGGDPEGADDKVIQHNGGGTSVFYVEYFGKLYRP</sequence>
<evidence type="ECO:0000256" key="9">
    <source>
        <dbReference type="RuleBase" id="RU367009"/>
    </source>
</evidence>
<dbReference type="RefSeq" id="XP_033684611.1">
    <property type="nucleotide sequence ID" value="XM_033833175.1"/>
</dbReference>
<dbReference type="GeneID" id="54586505"/>
<dbReference type="Proteomes" id="UP000800094">
    <property type="component" value="Unassembled WGS sequence"/>
</dbReference>
<accession>A0A6A6IHG0</accession>
<comment type="function">
    <text evidence="9">Pectinolytic enzyme consist of four classes of enzymes: pectin lyase, polygalacturonase, pectin methylesterase and rhamnogalacturonase. Among pectinolytic enzymes, pectin lyase is the most important in depolymerization of pectin, since it cleaves internal glycosidic bonds of highly methylated pectins. Favors pectate, the anion, over pectin, the methyl ester.</text>
</comment>
<dbReference type="OrthoDB" id="441042at2759"/>
<evidence type="ECO:0000313" key="10">
    <source>
        <dbReference type="EMBL" id="KAF2249607.1"/>
    </source>
</evidence>
<comment type="similarity">
    <text evidence="9">Belongs to the polysaccharide lyase 3 family.</text>
</comment>
<keyword evidence="8 9" id="KW-0456">Lyase</keyword>
<keyword evidence="11" id="KW-1185">Reference proteome</keyword>
<dbReference type="Gene3D" id="2.160.20.10">
    <property type="entry name" value="Single-stranded right-handed beta-helix, Pectin lyase-like"/>
    <property type="match status" value="1"/>
</dbReference>
<evidence type="ECO:0000256" key="4">
    <source>
        <dbReference type="ARBA" id="ARBA00012272"/>
    </source>
</evidence>
<evidence type="ECO:0000256" key="3">
    <source>
        <dbReference type="ARBA" id="ARBA00004613"/>
    </source>
</evidence>
<evidence type="ECO:0000256" key="8">
    <source>
        <dbReference type="ARBA" id="ARBA00023239"/>
    </source>
</evidence>
<evidence type="ECO:0000256" key="5">
    <source>
        <dbReference type="ARBA" id="ARBA00022525"/>
    </source>
</evidence>
<evidence type="ECO:0000256" key="6">
    <source>
        <dbReference type="ARBA" id="ARBA00022729"/>
    </source>
</evidence>
<evidence type="ECO:0000256" key="1">
    <source>
        <dbReference type="ARBA" id="ARBA00000695"/>
    </source>
</evidence>
<reference evidence="10" key="1">
    <citation type="journal article" date="2020" name="Stud. Mycol.">
        <title>101 Dothideomycetes genomes: a test case for predicting lifestyles and emergence of pathogens.</title>
        <authorList>
            <person name="Haridas S."/>
            <person name="Albert R."/>
            <person name="Binder M."/>
            <person name="Bloem J."/>
            <person name="Labutti K."/>
            <person name="Salamov A."/>
            <person name="Andreopoulos B."/>
            <person name="Baker S."/>
            <person name="Barry K."/>
            <person name="Bills G."/>
            <person name="Bluhm B."/>
            <person name="Cannon C."/>
            <person name="Castanera R."/>
            <person name="Culley D."/>
            <person name="Daum C."/>
            <person name="Ezra D."/>
            <person name="Gonzalez J."/>
            <person name="Henrissat B."/>
            <person name="Kuo A."/>
            <person name="Liang C."/>
            <person name="Lipzen A."/>
            <person name="Lutzoni F."/>
            <person name="Magnuson J."/>
            <person name="Mondo S."/>
            <person name="Nolan M."/>
            <person name="Ohm R."/>
            <person name="Pangilinan J."/>
            <person name="Park H.-J."/>
            <person name="Ramirez L."/>
            <person name="Alfaro M."/>
            <person name="Sun H."/>
            <person name="Tritt A."/>
            <person name="Yoshinaga Y."/>
            <person name="Zwiers L.-H."/>
            <person name="Turgeon B."/>
            <person name="Goodwin S."/>
            <person name="Spatafora J."/>
            <person name="Crous P."/>
            <person name="Grigoriev I."/>
        </authorList>
    </citation>
    <scope>NUCLEOTIDE SEQUENCE</scope>
    <source>
        <strain evidence="10">CBS 122368</strain>
    </source>
</reference>
<dbReference type="InterPro" id="IPR004898">
    <property type="entry name" value="Pectate_lyase_PlyH/PlyE-like"/>
</dbReference>
<dbReference type="GO" id="GO:0005576">
    <property type="term" value="C:extracellular region"/>
    <property type="evidence" value="ECO:0007669"/>
    <property type="project" value="UniProtKB-SubCell"/>
</dbReference>
<gene>
    <name evidence="10" type="ORF">BU26DRAFT_563515</name>
</gene>
<dbReference type="GO" id="GO:0030570">
    <property type="term" value="F:pectate lyase activity"/>
    <property type="evidence" value="ECO:0007669"/>
    <property type="project" value="UniProtKB-UniRule"/>
</dbReference>
<keyword evidence="5 9" id="KW-0964">Secreted</keyword>
<dbReference type="InterPro" id="IPR012334">
    <property type="entry name" value="Pectin_lyas_fold"/>
</dbReference>
<comment type="catalytic activity">
    <reaction evidence="1 9">
        <text>Eliminative cleavage of (1-&gt;4)-alpha-D-galacturonan to give oligosaccharides with 4-deoxy-alpha-D-galact-4-enuronosyl groups at their non-reducing ends.</text>
        <dbReference type="EC" id="4.2.2.2"/>
    </reaction>
</comment>
<dbReference type="EC" id="4.2.2.2" evidence="4 9"/>
<evidence type="ECO:0000256" key="2">
    <source>
        <dbReference type="ARBA" id="ARBA00001913"/>
    </source>
</evidence>
<proteinExistence type="inferred from homology"/>
<comment type="cofactor">
    <cofactor evidence="2 9">
        <name>Ca(2+)</name>
        <dbReference type="ChEBI" id="CHEBI:29108"/>
    </cofactor>
</comment>
<keyword evidence="6" id="KW-0732">Signal</keyword>
<protein>
    <recommendedName>
        <fullName evidence="4 9">Pectate lyase</fullName>
        <ecNumber evidence="4 9">4.2.2.2</ecNumber>
    </recommendedName>
</protein>
<evidence type="ECO:0000256" key="7">
    <source>
        <dbReference type="ARBA" id="ARBA00022837"/>
    </source>
</evidence>
<organism evidence="10 11">
    <name type="scientific">Trematosphaeria pertusa</name>
    <dbReference type="NCBI Taxonomy" id="390896"/>
    <lineage>
        <taxon>Eukaryota</taxon>
        <taxon>Fungi</taxon>
        <taxon>Dikarya</taxon>
        <taxon>Ascomycota</taxon>
        <taxon>Pezizomycotina</taxon>
        <taxon>Dothideomycetes</taxon>
        <taxon>Pleosporomycetidae</taxon>
        <taxon>Pleosporales</taxon>
        <taxon>Massarineae</taxon>
        <taxon>Trematosphaeriaceae</taxon>
        <taxon>Trematosphaeria</taxon>
    </lineage>
</organism>
<dbReference type="AlphaFoldDB" id="A0A6A6IHG0"/>
<comment type="subcellular location">
    <subcellularLocation>
        <location evidence="3 9">Secreted</location>
    </subcellularLocation>
</comment>
<dbReference type="Pfam" id="PF03211">
    <property type="entry name" value="Pectate_lyase"/>
    <property type="match status" value="1"/>
</dbReference>
<evidence type="ECO:0000313" key="11">
    <source>
        <dbReference type="Proteomes" id="UP000800094"/>
    </source>
</evidence>